<dbReference type="RefSeq" id="WP_318650198.1">
    <property type="nucleotide sequence ID" value="NZ_CP137852.1"/>
</dbReference>
<evidence type="ECO:0000313" key="2">
    <source>
        <dbReference type="EMBL" id="WPB86225.1"/>
    </source>
</evidence>
<dbReference type="Proteomes" id="UP001305521">
    <property type="component" value="Chromosome"/>
</dbReference>
<accession>A0ABZ0PKX6</accession>
<reference evidence="2 3" key="1">
    <citation type="submission" date="2023-11" db="EMBL/GenBank/DDBJ databases">
        <title>Arctic aerobic anoxygenic photoheterotroph Sediminicoccus rosea KRV36 adapts its photosynthesis to long days of polar summer.</title>
        <authorList>
            <person name="Tomasch J."/>
            <person name="Kopejtka K."/>
            <person name="Bily T."/>
            <person name="Gardiner A.T."/>
            <person name="Gardian Z."/>
            <person name="Shivaramu S."/>
            <person name="Koblizek M."/>
            <person name="Engelhardt F."/>
            <person name="Kaftan D."/>
        </authorList>
    </citation>
    <scope>NUCLEOTIDE SEQUENCE [LARGE SCALE GENOMIC DNA]</scope>
    <source>
        <strain evidence="2 3">R-30</strain>
    </source>
</reference>
<organism evidence="2 3">
    <name type="scientific">Sediminicoccus rosea</name>
    <dbReference type="NCBI Taxonomy" id="1225128"/>
    <lineage>
        <taxon>Bacteria</taxon>
        <taxon>Pseudomonadati</taxon>
        <taxon>Pseudomonadota</taxon>
        <taxon>Alphaproteobacteria</taxon>
        <taxon>Acetobacterales</taxon>
        <taxon>Roseomonadaceae</taxon>
        <taxon>Sediminicoccus</taxon>
    </lineage>
</organism>
<protein>
    <recommendedName>
        <fullName evidence="4">FlgN protein</fullName>
    </recommendedName>
</protein>
<evidence type="ECO:0000313" key="3">
    <source>
        <dbReference type="Proteomes" id="UP001305521"/>
    </source>
</evidence>
<evidence type="ECO:0008006" key="4">
    <source>
        <dbReference type="Google" id="ProtNLM"/>
    </source>
</evidence>
<name>A0ABZ0PKX6_9PROT</name>
<proteinExistence type="predicted"/>
<keyword evidence="3" id="KW-1185">Reference proteome</keyword>
<feature type="region of interest" description="Disordered" evidence="1">
    <location>
        <begin position="175"/>
        <end position="203"/>
    </location>
</feature>
<evidence type="ECO:0000256" key="1">
    <source>
        <dbReference type="SAM" id="MobiDB-lite"/>
    </source>
</evidence>
<gene>
    <name evidence="2" type="ORF">R9Z33_04985</name>
</gene>
<feature type="compositionally biased region" description="Low complexity" evidence="1">
    <location>
        <begin position="13"/>
        <end position="25"/>
    </location>
</feature>
<dbReference type="EMBL" id="CP137852">
    <property type="protein sequence ID" value="WPB86225.1"/>
    <property type="molecule type" value="Genomic_DNA"/>
</dbReference>
<sequence>MPQSLPSDPPAPEANEAPPAVNAPAGADSTALQPLIQRTCQALHAMARSLEALESVFERMEALEAHEAEHHDLLSGTQETVARVIALLRREGPPLLHRAQALRLRLRLQGYTAGSSTAQALRTLHADLDGLAAFAPEERGSVALLWAPYVRRARSNTLIMLSEFDRHARQIAAQSQPARAVADAPLGRPEGSTILPFEAPKPG</sequence>
<feature type="region of interest" description="Disordered" evidence="1">
    <location>
        <begin position="1"/>
        <end position="27"/>
    </location>
</feature>